<dbReference type="InterPro" id="IPR002928">
    <property type="entry name" value="Myosin_tail"/>
</dbReference>
<gene>
    <name evidence="4" type="ORF">PXEA_LOCUS19189</name>
</gene>
<feature type="coiled-coil region" evidence="2">
    <location>
        <begin position="4"/>
        <end position="87"/>
    </location>
</feature>
<dbReference type="GO" id="GO:0016459">
    <property type="term" value="C:myosin complex"/>
    <property type="evidence" value="ECO:0007669"/>
    <property type="project" value="InterPro"/>
</dbReference>
<dbReference type="Pfam" id="PF01576">
    <property type="entry name" value="Myosin_tail_1"/>
    <property type="match status" value="1"/>
</dbReference>
<protein>
    <recommendedName>
        <fullName evidence="3">Myosin tail domain-containing protein</fullName>
    </recommendedName>
</protein>
<organism evidence="4 5">
    <name type="scientific">Protopolystoma xenopodis</name>
    <dbReference type="NCBI Taxonomy" id="117903"/>
    <lineage>
        <taxon>Eukaryota</taxon>
        <taxon>Metazoa</taxon>
        <taxon>Spiralia</taxon>
        <taxon>Lophotrochozoa</taxon>
        <taxon>Platyhelminthes</taxon>
        <taxon>Monogenea</taxon>
        <taxon>Polyopisthocotylea</taxon>
        <taxon>Polystomatidea</taxon>
        <taxon>Polystomatidae</taxon>
        <taxon>Protopolystoma</taxon>
    </lineage>
</organism>
<keyword evidence="5" id="KW-1185">Reference proteome</keyword>
<evidence type="ECO:0000313" key="4">
    <source>
        <dbReference type="EMBL" id="VEL25749.1"/>
    </source>
</evidence>
<sequence>DAEKTRLLEEVASLERAARTARTERDEALEEVATLLNAKNTNIEDKKRSEAQILRMEDELEEMHTALESAEDRYKRSIQQLEQAQADLGIERSAVQLIESQRIALEKQVYLSIILSKHFLKCY</sequence>
<evidence type="ECO:0000256" key="2">
    <source>
        <dbReference type="SAM" id="Coils"/>
    </source>
</evidence>
<name>A0A448X1V7_9PLAT</name>
<dbReference type="EMBL" id="CAAALY010076015">
    <property type="protein sequence ID" value="VEL25749.1"/>
    <property type="molecule type" value="Genomic_DNA"/>
</dbReference>
<reference evidence="4" key="1">
    <citation type="submission" date="2018-11" db="EMBL/GenBank/DDBJ databases">
        <authorList>
            <consortium name="Pathogen Informatics"/>
        </authorList>
    </citation>
    <scope>NUCLEOTIDE SEQUENCE</scope>
</reference>
<evidence type="ECO:0000313" key="5">
    <source>
        <dbReference type="Proteomes" id="UP000784294"/>
    </source>
</evidence>
<evidence type="ECO:0000259" key="3">
    <source>
        <dbReference type="Pfam" id="PF01576"/>
    </source>
</evidence>
<keyword evidence="1 2" id="KW-0175">Coiled coil</keyword>
<proteinExistence type="predicted"/>
<dbReference type="Proteomes" id="UP000784294">
    <property type="component" value="Unassembled WGS sequence"/>
</dbReference>
<dbReference type="OrthoDB" id="10254995at2759"/>
<feature type="non-terminal residue" evidence="4">
    <location>
        <position position="123"/>
    </location>
</feature>
<comment type="caution">
    <text evidence="4">The sequence shown here is derived from an EMBL/GenBank/DDBJ whole genome shotgun (WGS) entry which is preliminary data.</text>
</comment>
<evidence type="ECO:0000256" key="1">
    <source>
        <dbReference type="ARBA" id="ARBA00023054"/>
    </source>
</evidence>
<accession>A0A448X1V7</accession>
<dbReference type="AlphaFoldDB" id="A0A448X1V7"/>
<feature type="domain" description="Myosin tail" evidence="3">
    <location>
        <begin position="2"/>
        <end position="109"/>
    </location>
</feature>